<keyword evidence="1" id="KW-0812">Transmembrane</keyword>
<evidence type="ECO:0000256" key="1">
    <source>
        <dbReference type="SAM" id="Phobius"/>
    </source>
</evidence>
<dbReference type="Proteomes" id="UP001335910">
    <property type="component" value="Unassembled WGS sequence"/>
</dbReference>
<keyword evidence="1" id="KW-1133">Transmembrane helix</keyword>
<accession>A0ABU7UEP6</accession>
<reference evidence="2 3" key="1">
    <citation type="submission" date="2023-10" db="EMBL/GenBank/DDBJ databases">
        <title>Wastewater isolates of ESBL- and carbapenemase-producing Gram-negative bacteria from New Zealand.</title>
        <authorList>
            <person name="Straub C."/>
            <person name="Weaver L."/>
            <person name="Cornelius A."/>
            <person name="Mcgill E."/>
            <person name="Dyet K."/>
            <person name="White L."/>
            <person name="Pattis I."/>
        </authorList>
    </citation>
    <scope>NUCLEOTIDE SEQUENCE [LARGE SCALE GENOMIC DNA]</scope>
    <source>
        <strain evidence="2 3">ESBL35</strain>
    </source>
</reference>
<dbReference type="RefSeq" id="WP_331390037.1">
    <property type="nucleotide sequence ID" value="NZ_JAZKLB010000001.1"/>
</dbReference>
<proteinExistence type="predicted"/>
<organism evidence="2 3">
    <name type="scientific">Lelliottia amnigena</name>
    <name type="common">Enterobacter amnigenus</name>
    <dbReference type="NCBI Taxonomy" id="61646"/>
    <lineage>
        <taxon>Bacteria</taxon>
        <taxon>Pseudomonadati</taxon>
        <taxon>Pseudomonadota</taxon>
        <taxon>Gammaproteobacteria</taxon>
        <taxon>Enterobacterales</taxon>
        <taxon>Enterobacteriaceae</taxon>
        <taxon>Lelliottia</taxon>
    </lineage>
</organism>
<keyword evidence="1" id="KW-0472">Membrane</keyword>
<name>A0ABU7UEP6_LELAM</name>
<feature type="transmembrane region" description="Helical" evidence="1">
    <location>
        <begin position="33"/>
        <end position="55"/>
    </location>
</feature>
<comment type="caution">
    <text evidence="2">The sequence shown here is derived from an EMBL/GenBank/DDBJ whole genome shotgun (WGS) entry which is preliminary data.</text>
</comment>
<sequence length="61" mass="6875">MIDMLKIYFEEIFKCKTSDQIERIKKMLMAINIHFAASSFTKVVFALAVATSAAMGRDDAL</sequence>
<protein>
    <submittedName>
        <fullName evidence="2">Uncharacterized protein</fullName>
    </submittedName>
</protein>
<gene>
    <name evidence="2" type="ORF">V4839_15065</name>
</gene>
<evidence type="ECO:0000313" key="2">
    <source>
        <dbReference type="EMBL" id="MEE9684781.1"/>
    </source>
</evidence>
<keyword evidence="3" id="KW-1185">Reference proteome</keyword>
<dbReference type="EMBL" id="JAZKLI010000001">
    <property type="protein sequence ID" value="MEE9684781.1"/>
    <property type="molecule type" value="Genomic_DNA"/>
</dbReference>
<evidence type="ECO:0000313" key="3">
    <source>
        <dbReference type="Proteomes" id="UP001335910"/>
    </source>
</evidence>